<feature type="signal peptide" evidence="2">
    <location>
        <begin position="1"/>
        <end position="18"/>
    </location>
</feature>
<dbReference type="EnsemblMetazoa" id="AALB001770-RA">
    <property type="protein sequence ID" value="AALB001770-PA"/>
    <property type="gene ID" value="AALB001770"/>
</dbReference>
<dbReference type="AlphaFoldDB" id="A0A182F5M7"/>
<evidence type="ECO:0000313" key="4">
    <source>
        <dbReference type="Proteomes" id="UP000069272"/>
    </source>
</evidence>
<dbReference type="InterPro" id="IPR002181">
    <property type="entry name" value="Fibrinogen_a/b/g_C_dom"/>
</dbReference>
<reference evidence="3 4" key="1">
    <citation type="journal article" date="2017" name="G3 (Bethesda)">
        <title>The Physical Genome Mapping of Anopheles albimanus Corrected Scaffold Misassemblies and Identified Interarm Rearrangements in Genus Anopheles.</title>
        <authorList>
            <person name="Artemov G.N."/>
            <person name="Peery A.N."/>
            <person name="Jiang X."/>
            <person name="Tu Z."/>
            <person name="Stegniy V.N."/>
            <person name="Sharakhova M.V."/>
            <person name="Sharakhov I.V."/>
        </authorList>
    </citation>
    <scope>NUCLEOTIDE SEQUENCE [LARGE SCALE GENOMIC DNA]</scope>
    <source>
        <strain evidence="3 4">ALBI9_A</strain>
    </source>
</reference>
<dbReference type="PROSITE" id="PS51406">
    <property type="entry name" value="FIBRINOGEN_C_2"/>
    <property type="match status" value="1"/>
</dbReference>
<dbReference type="InterPro" id="IPR050373">
    <property type="entry name" value="Fibrinogen_C-term_domain"/>
</dbReference>
<accession>A0A182F5M7</accession>
<protein>
    <submittedName>
        <fullName evidence="3">Fibrinogen C-terminal domain-containing protein</fullName>
    </submittedName>
</protein>
<organism evidence="3 4">
    <name type="scientific">Anopheles albimanus</name>
    <name type="common">New world malaria mosquito</name>
    <dbReference type="NCBI Taxonomy" id="7167"/>
    <lineage>
        <taxon>Eukaryota</taxon>
        <taxon>Metazoa</taxon>
        <taxon>Ecdysozoa</taxon>
        <taxon>Arthropoda</taxon>
        <taxon>Hexapoda</taxon>
        <taxon>Insecta</taxon>
        <taxon>Pterygota</taxon>
        <taxon>Neoptera</taxon>
        <taxon>Endopterygota</taxon>
        <taxon>Diptera</taxon>
        <taxon>Nematocera</taxon>
        <taxon>Culicoidea</taxon>
        <taxon>Culicidae</taxon>
        <taxon>Anophelinae</taxon>
        <taxon>Anopheles</taxon>
    </lineage>
</organism>
<dbReference type="InterPro" id="IPR014716">
    <property type="entry name" value="Fibrinogen_a/b/g_C_1"/>
</dbReference>
<dbReference type="Pfam" id="PF00147">
    <property type="entry name" value="Fibrinogen_C"/>
    <property type="match status" value="1"/>
</dbReference>
<dbReference type="SMART" id="SM00186">
    <property type="entry name" value="FBG"/>
    <property type="match status" value="1"/>
</dbReference>
<sequence>MKRIIALIVLCAALYIAADDPGKDNSNGTVLDTQHDDIPSSCKAALATSTASGTYQIRVKSDLEPFSVYCEQQDFGGGWIVIQHRYNGSLDFYRDWDEFRDGFGDLEQEFWLGLEKMHQITTGRKHELIVELRKFGGNYTYASRREELSIDIGLWPTGSAHWYAYVNGDITKPALDGGGRCDNKDDGRRERNSRRAVR</sequence>
<name>A0A182F5M7_ANOAL</name>
<feature type="region of interest" description="Disordered" evidence="1">
    <location>
        <begin position="176"/>
        <end position="198"/>
    </location>
</feature>
<dbReference type="PANTHER" id="PTHR19143:SF327">
    <property type="entry name" value="FI21813P1-RELATED"/>
    <property type="match status" value="1"/>
</dbReference>
<evidence type="ECO:0000313" key="3">
    <source>
        <dbReference type="EnsemblMetazoa" id="AALB001770-PA"/>
    </source>
</evidence>
<dbReference type="SUPFAM" id="SSF56496">
    <property type="entry name" value="Fibrinogen C-terminal domain-like"/>
    <property type="match status" value="1"/>
</dbReference>
<dbReference type="NCBIfam" id="NF040941">
    <property type="entry name" value="GGGWT_bact"/>
    <property type="match status" value="1"/>
</dbReference>
<evidence type="ECO:0000256" key="2">
    <source>
        <dbReference type="SAM" id="SignalP"/>
    </source>
</evidence>
<dbReference type="STRING" id="7167.A0A182F5M7"/>
<dbReference type="Gene3D" id="3.90.215.10">
    <property type="entry name" value="Gamma Fibrinogen, chain A, domain 1"/>
    <property type="match status" value="1"/>
</dbReference>
<proteinExistence type="predicted"/>
<feature type="chain" id="PRO_5043713772" evidence="2">
    <location>
        <begin position="19"/>
        <end position="198"/>
    </location>
</feature>
<reference evidence="3" key="2">
    <citation type="submission" date="2022-08" db="UniProtKB">
        <authorList>
            <consortium name="EnsemblMetazoa"/>
        </authorList>
    </citation>
    <scope>IDENTIFICATION</scope>
    <source>
        <strain evidence="3">STECLA/ALBI9_A</strain>
    </source>
</reference>
<keyword evidence="4" id="KW-1185">Reference proteome</keyword>
<feature type="compositionally biased region" description="Basic and acidic residues" evidence="1">
    <location>
        <begin position="179"/>
        <end position="190"/>
    </location>
</feature>
<evidence type="ECO:0000256" key="1">
    <source>
        <dbReference type="SAM" id="MobiDB-lite"/>
    </source>
</evidence>
<dbReference type="Proteomes" id="UP000069272">
    <property type="component" value="Chromosome 2L"/>
</dbReference>
<dbReference type="VEuPathDB" id="VectorBase:AALB20_027331"/>
<dbReference type="GO" id="GO:0005615">
    <property type="term" value="C:extracellular space"/>
    <property type="evidence" value="ECO:0007669"/>
    <property type="project" value="TreeGrafter"/>
</dbReference>
<dbReference type="PANTHER" id="PTHR19143">
    <property type="entry name" value="FIBRINOGEN/TENASCIN/ANGIOPOEITIN"/>
    <property type="match status" value="1"/>
</dbReference>
<dbReference type="VEuPathDB" id="VectorBase:AALB001770"/>
<keyword evidence="2" id="KW-0732">Signal</keyword>
<dbReference type="InterPro" id="IPR036056">
    <property type="entry name" value="Fibrinogen-like_C"/>
</dbReference>